<dbReference type="InterPro" id="IPR041938">
    <property type="entry name" value="Hist-Lys_N-MTase_N"/>
</dbReference>
<keyword evidence="8" id="KW-0539">Nucleus</keyword>
<feature type="region of interest" description="Disordered" evidence="10">
    <location>
        <begin position="189"/>
        <end position="235"/>
    </location>
</feature>
<dbReference type="AlphaFoldDB" id="A0A854QIW5"/>
<feature type="coiled-coil region" evidence="9">
    <location>
        <begin position="596"/>
        <end position="634"/>
    </location>
</feature>
<dbReference type="PROSITE" id="PS50280">
    <property type="entry name" value="SET"/>
    <property type="match status" value="1"/>
</dbReference>
<evidence type="ECO:0000313" key="13">
    <source>
        <dbReference type="Proteomes" id="UP000199727"/>
    </source>
</evidence>
<feature type="region of interest" description="Disordered" evidence="10">
    <location>
        <begin position="1"/>
        <end position="21"/>
    </location>
</feature>
<dbReference type="Gene3D" id="2.170.270.10">
    <property type="entry name" value="SET domain"/>
    <property type="match status" value="1"/>
</dbReference>
<comment type="caution">
    <text evidence="12">The sequence shown here is derived from an EMBL/GenBank/DDBJ whole genome shotgun (WGS) entry which is preliminary data.</text>
</comment>
<dbReference type="OrthoDB" id="6627536at2759"/>
<evidence type="ECO:0000256" key="5">
    <source>
        <dbReference type="ARBA" id="ARBA00022679"/>
    </source>
</evidence>
<evidence type="ECO:0000256" key="8">
    <source>
        <dbReference type="ARBA" id="ARBA00023242"/>
    </source>
</evidence>
<dbReference type="Gene3D" id="1.10.10.1700">
    <property type="entry name" value="Histone-lysine N-methyltransferase"/>
    <property type="match status" value="1"/>
</dbReference>
<feature type="region of interest" description="Disordered" evidence="10">
    <location>
        <begin position="892"/>
        <end position="970"/>
    </location>
</feature>
<dbReference type="InterPro" id="IPR001214">
    <property type="entry name" value="SET_dom"/>
</dbReference>
<keyword evidence="7" id="KW-0156">Chromatin regulator</keyword>
<evidence type="ECO:0000256" key="3">
    <source>
        <dbReference type="ARBA" id="ARBA00022454"/>
    </source>
</evidence>
<protein>
    <submittedName>
        <fullName evidence="12">Histone-lysine N-methyltransferase SUV420H</fullName>
    </submittedName>
</protein>
<keyword evidence="4 12" id="KW-0489">Methyltransferase</keyword>
<feature type="compositionally biased region" description="Polar residues" evidence="10">
    <location>
        <begin position="1070"/>
        <end position="1081"/>
    </location>
</feature>
<dbReference type="GO" id="GO:0042799">
    <property type="term" value="F:histone H4K20 methyltransferase activity"/>
    <property type="evidence" value="ECO:0007669"/>
    <property type="project" value="UniProtKB-ARBA"/>
</dbReference>
<dbReference type="GO" id="GO:0032259">
    <property type="term" value="P:methylation"/>
    <property type="evidence" value="ECO:0007669"/>
    <property type="project" value="UniProtKB-KW"/>
</dbReference>
<feature type="region of interest" description="Disordered" evidence="10">
    <location>
        <begin position="321"/>
        <end position="371"/>
    </location>
</feature>
<feature type="compositionally biased region" description="Acidic residues" evidence="10">
    <location>
        <begin position="189"/>
        <end position="204"/>
    </location>
</feature>
<gene>
    <name evidence="12" type="ORF">C361_01726</name>
</gene>
<keyword evidence="3" id="KW-0158">Chromosome</keyword>
<keyword evidence="6" id="KW-0949">S-adenosyl-L-methionine</keyword>
<feature type="region of interest" description="Disordered" evidence="10">
    <location>
        <begin position="669"/>
        <end position="788"/>
    </location>
</feature>
<dbReference type="PANTHER" id="PTHR12977">
    <property type="entry name" value="SUPPRESSOR OF VARIEGATION 4-20-RELATED"/>
    <property type="match status" value="1"/>
</dbReference>
<evidence type="ECO:0000313" key="12">
    <source>
        <dbReference type="EMBL" id="OXG25766.1"/>
    </source>
</evidence>
<evidence type="ECO:0000256" key="10">
    <source>
        <dbReference type="SAM" id="MobiDB-lite"/>
    </source>
</evidence>
<proteinExistence type="predicted"/>
<name>A0A854QIW5_CRYNE</name>
<sequence>MSRSTMSRQSNGDSTPARDLLLPHPAEDLSADDDLLSWVLVDQLGCMPNTKLGVHPQQVKFVGPPFKTDEVLNIVRETVTKGDLHGAMKRLQEFWLFQQHLQSKLTANQKERFIQHLRRYLLCLQPTSRVEIHLTSRYSFVTGHTELAVFATRPLARGLVIQELQGSVVPLPEEWREEMDIGDDFAVEAAEESGSERDEEEEDVRSEAFTSTSGRRGKSKTKEESRRQGQRRSDRTKRRDFSIVWSGLKRCYQLFLGPARFLNHDCNPNVELLRQGNYVTFRVIRPVRIGEELTTFYGENYFGKGNVECLCLTCEKNHHGGFTPKPENSRRTSRHLSRDFTADPPCVRGRSSVSHSRESMSTGLNSLKHETAIKQEPFSDDEHEVYIGLSTATSLTTEEECDTPIENVSNTPRIASPFGESLASDVDSVIMPPRRERYARKAAQNSKSWLLLKGRGSKTDVDENLAFVGDDEEFPPDFPRCATCAKPLSDQIWYNGRYFDHCQRCVRHALVFELPWPAHKPQEVQEYPPAYLIPPGYIPPKISTVPLPSLSKNKPAPRVNIIATCETPPRAGTSMEDRGHRLRKQIEIEEYIVNSLREAAWSVQEAKELAQEAKEEAKRKRKEEKMRLDAMRIKGNGIWQRYEYVDEEELKRKQEAMWRVEPGTTRRGTVRKIPQVEKSDEKKVKQTGMEAEGVDTAIKEEARAKKNEEKRRKRAEEKLKREQKIREEERRKEEKRLKDRERKRRAKEMRKEEKERMVQTAVSNYTSSFQRDNGYAQPSVDDDEEDNEDLEDEIMVAAAPELLAYYSPEMPKANELPSSAVVPARPLARRTSKSTSQSPLSSGFKVLTSSPQTTISMSAISASNNHAVGAGVPASTPRQAIMLHIPARHIPSKDSASSMLKRKRLPGTVKTVKDEMAEAAPAKTGQAKSEKDNGGSSILVNSSQTKEGGVLPKEDNGNGKGPASHSPKSTISAMGFTKQTALASQGLPSGRSEGYLPPPFPPFHATDYPSVATMAAPGLSSTLSRPGTSPGDGAIASASSPSDASLSLITAAAGKDATDGEPLQEKLQGLVQNFGPSAASENNKRRLSEDEVEATSQLQLPPAKKKRTFFPSIFQHPMEI</sequence>
<feature type="region of interest" description="Disordered" evidence="10">
    <location>
        <begin position="1018"/>
        <end position="1102"/>
    </location>
</feature>
<dbReference type="InterPro" id="IPR046341">
    <property type="entry name" value="SET_dom_sf"/>
</dbReference>
<feature type="compositionally biased region" description="Basic and acidic residues" evidence="10">
    <location>
        <begin position="220"/>
        <end position="235"/>
    </location>
</feature>
<dbReference type="SUPFAM" id="SSF82199">
    <property type="entry name" value="SET domain"/>
    <property type="match status" value="1"/>
</dbReference>
<evidence type="ECO:0000256" key="2">
    <source>
        <dbReference type="ARBA" id="ARBA00004286"/>
    </source>
</evidence>
<keyword evidence="5 12" id="KW-0808">Transferase</keyword>
<dbReference type="PANTHER" id="PTHR12977:SF4">
    <property type="entry name" value="HISTONE-LYSINE N-METHYLTRANSFERASE KMT5B"/>
    <property type="match status" value="1"/>
</dbReference>
<dbReference type="GO" id="GO:0005634">
    <property type="term" value="C:nucleus"/>
    <property type="evidence" value="ECO:0007669"/>
    <property type="project" value="UniProtKB-SubCell"/>
</dbReference>
<dbReference type="Pfam" id="PF00856">
    <property type="entry name" value="SET"/>
    <property type="match status" value="1"/>
</dbReference>
<feature type="compositionally biased region" description="Polar residues" evidence="10">
    <location>
        <begin position="1"/>
        <end position="14"/>
    </location>
</feature>
<dbReference type="SMART" id="SM00317">
    <property type="entry name" value="SET"/>
    <property type="match status" value="1"/>
</dbReference>
<evidence type="ECO:0000256" key="6">
    <source>
        <dbReference type="ARBA" id="ARBA00022691"/>
    </source>
</evidence>
<evidence type="ECO:0000259" key="11">
    <source>
        <dbReference type="PROSITE" id="PS50280"/>
    </source>
</evidence>
<keyword evidence="9" id="KW-0175">Coiled coil</keyword>
<feature type="compositionally biased region" description="Polar residues" evidence="10">
    <location>
        <begin position="760"/>
        <end position="771"/>
    </location>
</feature>
<evidence type="ECO:0000256" key="1">
    <source>
        <dbReference type="ARBA" id="ARBA00004123"/>
    </source>
</evidence>
<feature type="compositionally biased region" description="Low complexity" evidence="10">
    <location>
        <begin position="1029"/>
        <end position="1049"/>
    </location>
</feature>
<feature type="compositionally biased region" description="Polar residues" evidence="10">
    <location>
        <begin position="934"/>
        <end position="946"/>
    </location>
</feature>
<feature type="compositionally biased region" description="Basic and acidic residues" evidence="10">
    <location>
        <begin position="697"/>
        <end position="740"/>
    </location>
</feature>
<feature type="compositionally biased region" description="Basic and acidic residues" evidence="10">
    <location>
        <begin position="674"/>
        <end position="684"/>
    </location>
</feature>
<comment type="subcellular location">
    <subcellularLocation>
        <location evidence="2">Chromosome</location>
    </subcellularLocation>
    <subcellularLocation>
        <location evidence="1">Nucleus</location>
    </subcellularLocation>
</comment>
<evidence type="ECO:0000256" key="9">
    <source>
        <dbReference type="SAM" id="Coils"/>
    </source>
</evidence>
<reference evidence="12 13" key="1">
    <citation type="submission" date="2017-06" db="EMBL/GenBank/DDBJ databases">
        <title>Global population genomics of the pathogenic fungus Cryptococcus neoformans var. grubii.</title>
        <authorList>
            <person name="Cuomo C."/>
            <person name="Litvintseva A."/>
            <person name="Chen Y."/>
            <person name="Young S."/>
            <person name="Zeng Q."/>
            <person name="Chapman S."/>
            <person name="Gujja S."/>
            <person name="Saif S."/>
            <person name="Birren B."/>
        </authorList>
    </citation>
    <scope>NUCLEOTIDE SEQUENCE [LARGE SCALE GENOMIC DNA]</scope>
    <source>
        <strain evidence="12 13">Tu259-1</strain>
    </source>
</reference>
<feature type="domain" description="SET" evidence="11">
    <location>
        <begin position="128"/>
        <end position="298"/>
    </location>
</feature>
<dbReference type="InterPro" id="IPR039977">
    <property type="entry name" value="Suv4-20/Set9"/>
</dbReference>
<accession>A0A854QIW5</accession>
<dbReference type="Proteomes" id="UP000199727">
    <property type="component" value="Unassembled WGS sequence"/>
</dbReference>
<dbReference type="EMBL" id="AMKT01000027">
    <property type="protein sequence ID" value="OXG25766.1"/>
    <property type="molecule type" value="Genomic_DNA"/>
</dbReference>
<evidence type="ECO:0000256" key="7">
    <source>
        <dbReference type="ARBA" id="ARBA00022853"/>
    </source>
</evidence>
<organism evidence="12 13">
    <name type="scientific">Cryptococcus neoformans Tu259-1</name>
    <dbReference type="NCBI Taxonomy" id="1230072"/>
    <lineage>
        <taxon>Eukaryota</taxon>
        <taxon>Fungi</taxon>
        <taxon>Dikarya</taxon>
        <taxon>Basidiomycota</taxon>
        <taxon>Agaricomycotina</taxon>
        <taxon>Tremellomycetes</taxon>
        <taxon>Tremellales</taxon>
        <taxon>Cryptococcaceae</taxon>
        <taxon>Cryptococcus</taxon>
        <taxon>Cryptococcus neoformans species complex</taxon>
    </lineage>
</organism>
<dbReference type="GO" id="GO:0005694">
    <property type="term" value="C:chromosome"/>
    <property type="evidence" value="ECO:0007669"/>
    <property type="project" value="UniProtKB-SubCell"/>
</dbReference>
<evidence type="ECO:0000256" key="4">
    <source>
        <dbReference type="ARBA" id="ARBA00022603"/>
    </source>
</evidence>